<dbReference type="STRING" id="556267.HWAG_01047"/>
<evidence type="ECO:0000256" key="1">
    <source>
        <dbReference type="SAM" id="Phobius"/>
    </source>
</evidence>
<evidence type="ECO:0000313" key="2">
    <source>
        <dbReference type="EMBL" id="PKT81414.1"/>
    </source>
</evidence>
<dbReference type="OrthoDB" id="5324795at2"/>
<feature type="transmembrane region" description="Helical" evidence="1">
    <location>
        <begin position="6"/>
        <end position="31"/>
    </location>
</feature>
<dbReference type="AlphaFoldDB" id="A0A2N3PJQ0"/>
<name>A0A2N3PJQ0_9HELI</name>
<proteinExistence type="predicted"/>
<dbReference type="RefSeq" id="WP_006802743.1">
    <property type="nucleotide sequence ID" value="NZ_CABKOI010000020.1"/>
</dbReference>
<protein>
    <submittedName>
        <fullName evidence="2">Uncharacterized protein</fullName>
    </submittedName>
</protein>
<dbReference type="GeneID" id="97290301"/>
<evidence type="ECO:0000313" key="3">
    <source>
        <dbReference type="Proteomes" id="UP000233350"/>
    </source>
</evidence>
<organism evidence="2 3">
    <name type="scientific">Helicobacter winghamensis</name>
    <dbReference type="NCBI Taxonomy" id="157268"/>
    <lineage>
        <taxon>Bacteria</taxon>
        <taxon>Pseudomonadati</taxon>
        <taxon>Campylobacterota</taxon>
        <taxon>Epsilonproteobacteria</taxon>
        <taxon>Campylobacterales</taxon>
        <taxon>Helicobacteraceae</taxon>
        <taxon>Helicobacter</taxon>
    </lineage>
</organism>
<comment type="caution">
    <text evidence="2">The sequence shown here is derived from an EMBL/GenBank/DDBJ whole genome shotgun (WGS) entry which is preliminary data.</text>
</comment>
<dbReference type="Proteomes" id="UP000233350">
    <property type="component" value="Unassembled WGS sequence"/>
</dbReference>
<gene>
    <name evidence="2" type="ORF">BCM31_07040</name>
</gene>
<sequence>MYNLSFHLFVFLIINLLMLPFFLLAMVFIIYERIQEYLEELRGREQKFKNIDYLITIFEDEKSDSSLLEEALNSFCEHFIHFGNTSKDSKEYQQCINFIAAFSKCLNMDIDSVVRYREIFVKENPNYKKEIETVIGSALKGREERKGKK</sequence>
<accession>A0A2N3PJQ0</accession>
<keyword evidence="3" id="KW-1185">Reference proteome</keyword>
<keyword evidence="1" id="KW-0472">Membrane</keyword>
<reference evidence="2 3" key="1">
    <citation type="submission" date="2016-07" db="EMBL/GenBank/DDBJ databases">
        <title>Detection of Helicobacter winghamensis from caecal content of red fox (Vulpes vulpes).</title>
        <authorList>
            <person name="Zanoni R.G."/>
            <person name="Florio D."/>
            <person name="Caffara M."/>
            <person name="Renzi M."/>
            <person name="Parisi A."/>
            <person name="Pasquali F."/>
            <person name="Manfreda G."/>
        </authorList>
    </citation>
    <scope>NUCLEOTIDE SEQUENCE [LARGE SCALE GENOMIC DNA]</scope>
    <source>
        <strain evidence="2 3">295_13</strain>
    </source>
</reference>
<keyword evidence="1" id="KW-1133">Transmembrane helix</keyword>
<keyword evidence="1" id="KW-0812">Transmembrane</keyword>
<dbReference type="EMBL" id="MBPK01000022">
    <property type="protein sequence ID" value="PKT81414.1"/>
    <property type="molecule type" value="Genomic_DNA"/>
</dbReference>